<dbReference type="GO" id="GO:0070072">
    <property type="term" value="P:vacuolar proton-transporting V-type ATPase complex assembly"/>
    <property type="evidence" value="ECO:0007669"/>
    <property type="project" value="InterPro"/>
</dbReference>
<name>C1E0I3_MICCC</name>
<evidence type="ECO:0000256" key="6">
    <source>
        <dbReference type="SAM" id="MobiDB-lite"/>
    </source>
</evidence>
<protein>
    <recommendedName>
        <fullName evidence="10">Vacuolar ATPase assembly integral membrane protein VMA21 homolog</fullName>
    </recommendedName>
</protein>
<dbReference type="KEGG" id="mis:MICPUN_56179"/>
<keyword evidence="9" id="KW-1185">Reference proteome</keyword>
<sequence>MPPTLNRTFTKLLTYSIAMVAVPFAAYKLAGDVVLAGMEDAGQRTMYAGVAAVVGVNAVLVSYVGSALWEDGGGTDRGGGEEDGKKDD</sequence>
<evidence type="ECO:0000256" key="1">
    <source>
        <dbReference type="ARBA" id="ARBA00022692"/>
    </source>
</evidence>
<evidence type="ECO:0000256" key="5">
    <source>
        <dbReference type="ARBA" id="ARBA00023329"/>
    </source>
</evidence>
<organism evidence="8 9">
    <name type="scientific">Micromonas commoda (strain RCC299 / NOUM17 / CCMP2709)</name>
    <name type="common">Picoplanktonic green alga</name>
    <dbReference type="NCBI Taxonomy" id="296587"/>
    <lineage>
        <taxon>Eukaryota</taxon>
        <taxon>Viridiplantae</taxon>
        <taxon>Chlorophyta</taxon>
        <taxon>Mamiellophyceae</taxon>
        <taxon>Mamiellales</taxon>
        <taxon>Mamiellaceae</taxon>
        <taxon>Micromonas</taxon>
    </lineage>
</organism>
<dbReference type="RefSeq" id="XP_002499566.1">
    <property type="nucleotide sequence ID" value="XM_002499520.1"/>
</dbReference>
<feature type="compositionally biased region" description="Basic and acidic residues" evidence="6">
    <location>
        <begin position="78"/>
        <end position="88"/>
    </location>
</feature>
<keyword evidence="4 7" id="KW-0472">Membrane</keyword>
<dbReference type="EMBL" id="CP001323">
    <property type="protein sequence ID" value="ACO60824.1"/>
    <property type="molecule type" value="Genomic_DNA"/>
</dbReference>
<accession>C1E0I3</accession>
<evidence type="ECO:0000313" key="9">
    <source>
        <dbReference type="Proteomes" id="UP000002009"/>
    </source>
</evidence>
<evidence type="ECO:0000256" key="2">
    <source>
        <dbReference type="ARBA" id="ARBA00022824"/>
    </source>
</evidence>
<feature type="region of interest" description="Disordered" evidence="6">
    <location>
        <begin position="69"/>
        <end position="88"/>
    </location>
</feature>
<reference evidence="8 9" key="1">
    <citation type="journal article" date="2009" name="Science">
        <title>Green evolution and dynamic adaptations revealed by genomes of the marine picoeukaryotes Micromonas.</title>
        <authorList>
            <person name="Worden A.Z."/>
            <person name="Lee J.H."/>
            <person name="Mock T."/>
            <person name="Rouze P."/>
            <person name="Simmons M.P."/>
            <person name="Aerts A.L."/>
            <person name="Allen A.E."/>
            <person name="Cuvelier M.L."/>
            <person name="Derelle E."/>
            <person name="Everett M.V."/>
            <person name="Foulon E."/>
            <person name="Grimwood J."/>
            <person name="Gundlach H."/>
            <person name="Henrissat B."/>
            <person name="Napoli C."/>
            <person name="McDonald S.M."/>
            <person name="Parker M.S."/>
            <person name="Rombauts S."/>
            <person name="Salamov A."/>
            <person name="Von Dassow P."/>
            <person name="Badger J.H."/>
            <person name="Coutinho P.M."/>
            <person name="Demir E."/>
            <person name="Dubchak I."/>
            <person name="Gentemann C."/>
            <person name="Eikrem W."/>
            <person name="Gready J.E."/>
            <person name="John U."/>
            <person name="Lanier W."/>
            <person name="Lindquist E.A."/>
            <person name="Lucas S."/>
            <person name="Mayer K.F."/>
            <person name="Moreau H."/>
            <person name="Not F."/>
            <person name="Otillar R."/>
            <person name="Panaud O."/>
            <person name="Pangilinan J."/>
            <person name="Paulsen I."/>
            <person name="Piegu B."/>
            <person name="Poliakov A."/>
            <person name="Robbens S."/>
            <person name="Schmutz J."/>
            <person name="Toulza E."/>
            <person name="Wyss T."/>
            <person name="Zelensky A."/>
            <person name="Zhou K."/>
            <person name="Armbrust E.V."/>
            <person name="Bhattacharya D."/>
            <person name="Goodenough U.W."/>
            <person name="Van de Peer Y."/>
            <person name="Grigoriev I.V."/>
        </authorList>
    </citation>
    <scope>NUCLEOTIDE SEQUENCE [LARGE SCALE GENOMIC DNA]</scope>
    <source>
        <strain evidence="9">RCC299 / NOUM17</strain>
    </source>
</reference>
<evidence type="ECO:0000256" key="3">
    <source>
        <dbReference type="ARBA" id="ARBA00022989"/>
    </source>
</evidence>
<keyword evidence="2" id="KW-0256">Endoplasmic reticulum</keyword>
<evidence type="ECO:0008006" key="10">
    <source>
        <dbReference type="Google" id="ProtNLM"/>
    </source>
</evidence>
<dbReference type="AlphaFoldDB" id="C1E0I3"/>
<keyword evidence="5" id="KW-0968">Cytoplasmic vesicle</keyword>
<proteinExistence type="predicted"/>
<dbReference type="GeneID" id="8241241"/>
<dbReference type="GO" id="GO:0031410">
    <property type="term" value="C:cytoplasmic vesicle"/>
    <property type="evidence" value="ECO:0007669"/>
    <property type="project" value="UniProtKB-KW"/>
</dbReference>
<dbReference type="Pfam" id="PF09446">
    <property type="entry name" value="VMA21"/>
    <property type="match status" value="1"/>
</dbReference>
<dbReference type="InterPro" id="IPR019013">
    <property type="entry name" value="Vma21"/>
</dbReference>
<dbReference type="InParanoid" id="C1E0I3"/>
<evidence type="ECO:0000313" key="8">
    <source>
        <dbReference type="EMBL" id="ACO60824.1"/>
    </source>
</evidence>
<evidence type="ECO:0000256" key="4">
    <source>
        <dbReference type="ARBA" id="ARBA00023136"/>
    </source>
</evidence>
<evidence type="ECO:0000256" key="7">
    <source>
        <dbReference type="SAM" id="Phobius"/>
    </source>
</evidence>
<feature type="transmembrane region" description="Helical" evidence="7">
    <location>
        <begin position="12"/>
        <end position="35"/>
    </location>
</feature>
<feature type="transmembrane region" description="Helical" evidence="7">
    <location>
        <begin position="47"/>
        <end position="69"/>
    </location>
</feature>
<keyword evidence="3 7" id="KW-1133">Transmembrane helix</keyword>
<dbReference type="Proteomes" id="UP000002009">
    <property type="component" value="Chromosome 2"/>
</dbReference>
<keyword evidence="1 7" id="KW-0812">Transmembrane</keyword>
<gene>
    <name evidence="8" type="ORF">MICPUN_56179</name>
</gene>